<dbReference type="InterPro" id="IPR050918">
    <property type="entry name" value="CNF-like_PLA2_Inhibitor"/>
</dbReference>
<name>A0A8C5PIC1_9ANUR</name>
<dbReference type="Pfam" id="PF00021">
    <property type="entry name" value="UPAR_LY6"/>
    <property type="match status" value="2"/>
</dbReference>
<evidence type="ECO:0000313" key="6">
    <source>
        <dbReference type="Proteomes" id="UP000694569"/>
    </source>
</evidence>
<keyword evidence="6" id="KW-1185">Reference proteome</keyword>
<protein>
    <recommendedName>
        <fullName evidence="4">UPAR/Ly6 domain-containing protein</fullName>
    </recommendedName>
</protein>
<evidence type="ECO:0000259" key="4">
    <source>
        <dbReference type="Pfam" id="PF00021"/>
    </source>
</evidence>
<dbReference type="InterPro" id="IPR016054">
    <property type="entry name" value="LY6_UPA_recep-like"/>
</dbReference>
<keyword evidence="2" id="KW-0964">Secreted</keyword>
<feature type="domain" description="UPAR/Ly6" evidence="4">
    <location>
        <begin position="199"/>
        <end position="281"/>
    </location>
</feature>
<dbReference type="CDD" id="cd23572">
    <property type="entry name" value="TFP_LU_ECD_PINLYP_rpt2"/>
    <property type="match status" value="1"/>
</dbReference>
<accession>A0A8C5PIC1</accession>
<dbReference type="SUPFAM" id="SSF57302">
    <property type="entry name" value="Snake toxin-like"/>
    <property type="match status" value="2"/>
</dbReference>
<feature type="compositionally biased region" description="Basic and acidic residues" evidence="3">
    <location>
        <begin position="84"/>
        <end position="130"/>
    </location>
</feature>
<dbReference type="Proteomes" id="UP000694569">
    <property type="component" value="Unplaced"/>
</dbReference>
<dbReference type="Ensembl" id="ENSLLET00000024093.1">
    <property type="protein sequence ID" value="ENSLLEP00000023215.1"/>
    <property type="gene ID" value="ENSLLEG00000014739.1"/>
</dbReference>
<dbReference type="PANTHER" id="PTHR20914">
    <property type="entry name" value="LY6/PLAUR DOMAIN-CONTAINING PROTEIN 8"/>
    <property type="match status" value="1"/>
</dbReference>
<feature type="compositionally biased region" description="Basic and acidic residues" evidence="3">
    <location>
        <begin position="142"/>
        <end position="151"/>
    </location>
</feature>
<sequence length="395" mass="43179">MVPLLFQGIAGIGSRGQITERGGAGVIEKGEQRTDEGSLTFVFSCYRIQKAAATSRCLEGGLTCPKDSWTRSFGGQIGWSTLLERRGTEQDSRGAEKIRRGAEQDSRGAEPIRRGAEQHLEEKKHREIRTVIRQHGGLTAAQERRTREQSRRSKRRTWSGQAPAGKEPFSRRSEGREDRRKKNGHLFPRKQHSQNKTGQALSCIQCVSFGNRSCDGLSVSCRLDNVCGASYTVTTSGFSVVSRIYMRVCVPKNQCNLQGSVSVINVMSRFGGSCCNTDNCTPDLPTLPAVNTTFNGLVCRTCVSADSDWCYTKDTVQCTGNENMCLLQTTSITGEVSMNTALRGCTTKSLCDLSQHTAEYAGQKLDVRFICTGGTAGLYSGLTLSLVAILLTNII</sequence>
<reference evidence="5" key="2">
    <citation type="submission" date="2025-09" db="UniProtKB">
        <authorList>
            <consortium name="Ensembl"/>
        </authorList>
    </citation>
    <scope>IDENTIFICATION</scope>
</reference>
<evidence type="ECO:0000256" key="2">
    <source>
        <dbReference type="ARBA" id="ARBA00022525"/>
    </source>
</evidence>
<feature type="domain" description="UPAR/Ly6" evidence="4">
    <location>
        <begin position="295"/>
        <end position="371"/>
    </location>
</feature>
<dbReference type="Gene3D" id="2.10.60.10">
    <property type="entry name" value="CD59"/>
    <property type="match status" value="2"/>
</dbReference>
<evidence type="ECO:0000313" key="5">
    <source>
        <dbReference type="Ensembl" id="ENSLLEP00000023215.1"/>
    </source>
</evidence>
<dbReference type="AlphaFoldDB" id="A0A8C5PIC1"/>
<evidence type="ECO:0000256" key="1">
    <source>
        <dbReference type="ARBA" id="ARBA00004613"/>
    </source>
</evidence>
<dbReference type="GeneTree" id="ENSGT00940000163304"/>
<feature type="compositionally biased region" description="Basic residues" evidence="3">
    <location>
        <begin position="181"/>
        <end position="193"/>
    </location>
</feature>
<feature type="region of interest" description="Disordered" evidence="3">
    <location>
        <begin position="84"/>
        <end position="193"/>
    </location>
</feature>
<comment type="subcellular location">
    <subcellularLocation>
        <location evidence="1">Secreted</location>
    </subcellularLocation>
</comment>
<dbReference type="GO" id="GO:0005576">
    <property type="term" value="C:extracellular region"/>
    <property type="evidence" value="ECO:0007669"/>
    <property type="project" value="UniProtKB-SubCell"/>
</dbReference>
<dbReference type="PANTHER" id="PTHR20914:SF25">
    <property type="entry name" value="PHOSPHOLIPASE A2 INHIBITOR AND LY6_PLAUR DOMAIN-CONTAINING PROTEIN"/>
    <property type="match status" value="1"/>
</dbReference>
<evidence type="ECO:0000256" key="3">
    <source>
        <dbReference type="SAM" id="MobiDB-lite"/>
    </source>
</evidence>
<reference evidence="5" key="1">
    <citation type="submission" date="2025-08" db="UniProtKB">
        <authorList>
            <consortium name="Ensembl"/>
        </authorList>
    </citation>
    <scope>IDENTIFICATION</scope>
</reference>
<feature type="compositionally biased region" description="Basic and acidic residues" evidence="3">
    <location>
        <begin position="168"/>
        <end position="180"/>
    </location>
</feature>
<dbReference type="InterPro" id="IPR045860">
    <property type="entry name" value="Snake_toxin-like_sf"/>
</dbReference>
<organism evidence="5 6">
    <name type="scientific">Leptobrachium leishanense</name>
    <name type="common">Leishan spiny toad</name>
    <dbReference type="NCBI Taxonomy" id="445787"/>
    <lineage>
        <taxon>Eukaryota</taxon>
        <taxon>Metazoa</taxon>
        <taxon>Chordata</taxon>
        <taxon>Craniata</taxon>
        <taxon>Vertebrata</taxon>
        <taxon>Euteleostomi</taxon>
        <taxon>Amphibia</taxon>
        <taxon>Batrachia</taxon>
        <taxon>Anura</taxon>
        <taxon>Pelobatoidea</taxon>
        <taxon>Megophryidae</taxon>
        <taxon>Leptobrachium</taxon>
    </lineage>
</organism>
<proteinExistence type="predicted"/>